<feature type="transmembrane region" description="Helical" evidence="1">
    <location>
        <begin position="44"/>
        <end position="65"/>
    </location>
</feature>
<gene>
    <name evidence="2" type="ORF">RMN56_26210</name>
</gene>
<name>A0ABY9ZTJ0_9ACTN</name>
<evidence type="ECO:0000313" key="2">
    <source>
        <dbReference type="EMBL" id="WNM38596.1"/>
    </source>
</evidence>
<accession>A0ABY9ZTJ0</accession>
<evidence type="ECO:0000313" key="3">
    <source>
        <dbReference type="Proteomes" id="UP001303001"/>
    </source>
</evidence>
<keyword evidence="3" id="KW-1185">Reference proteome</keyword>
<reference evidence="2 3" key="1">
    <citation type="submission" date="2023-09" db="EMBL/GenBank/DDBJ databases">
        <title>Micromonospora halotolerans DSM 45598 genome sequence.</title>
        <authorList>
            <person name="Mo P."/>
        </authorList>
    </citation>
    <scope>NUCLEOTIDE SEQUENCE [LARGE SCALE GENOMIC DNA]</scope>
    <source>
        <strain evidence="2 3">DSM 45598</strain>
    </source>
</reference>
<keyword evidence="1" id="KW-0472">Membrane</keyword>
<proteinExistence type="predicted"/>
<dbReference type="Proteomes" id="UP001303001">
    <property type="component" value="Chromosome"/>
</dbReference>
<sequence>MSIDETETRLRDTLQVLATTAVPSPDAYANARGEWQRRERRRRLVTVILALLLVGLADVVGLWALSNHHHDEPTRYDQPVDHGNEVRLDSVVIIP</sequence>
<keyword evidence="1" id="KW-1133">Transmembrane helix</keyword>
<dbReference type="EMBL" id="CP134876">
    <property type="protein sequence ID" value="WNM38596.1"/>
    <property type="molecule type" value="Genomic_DNA"/>
</dbReference>
<protein>
    <submittedName>
        <fullName evidence="2">Uncharacterized protein</fullName>
    </submittedName>
</protein>
<organism evidence="2 3">
    <name type="scientific">Micromonospora halotolerans</name>
    <dbReference type="NCBI Taxonomy" id="709879"/>
    <lineage>
        <taxon>Bacteria</taxon>
        <taxon>Bacillati</taxon>
        <taxon>Actinomycetota</taxon>
        <taxon>Actinomycetes</taxon>
        <taxon>Micromonosporales</taxon>
        <taxon>Micromonosporaceae</taxon>
        <taxon>Micromonospora</taxon>
    </lineage>
</organism>
<evidence type="ECO:0000256" key="1">
    <source>
        <dbReference type="SAM" id="Phobius"/>
    </source>
</evidence>
<keyword evidence="1" id="KW-0812">Transmembrane</keyword>
<dbReference type="RefSeq" id="WP_313720285.1">
    <property type="nucleotide sequence ID" value="NZ_CP134876.1"/>
</dbReference>